<dbReference type="Proteomes" id="UP001292094">
    <property type="component" value="Unassembled WGS sequence"/>
</dbReference>
<feature type="region of interest" description="Disordered" evidence="1">
    <location>
        <begin position="1"/>
        <end position="47"/>
    </location>
</feature>
<feature type="compositionally biased region" description="Low complexity" evidence="1">
    <location>
        <begin position="22"/>
        <end position="31"/>
    </location>
</feature>
<keyword evidence="3" id="KW-1185">Reference proteome</keyword>
<gene>
    <name evidence="2" type="ORF">Pmani_011210</name>
</gene>
<dbReference type="AlphaFoldDB" id="A0AAE1UBB0"/>
<reference evidence="2" key="1">
    <citation type="submission" date="2023-11" db="EMBL/GenBank/DDBJ databases">
        <title>Genome assemblies of two species of porcelain crab, Petrolisthes cinctipes and Petrolisthes manimaculis (Anomura: Porcellanidae).</title>
        <authorList>
            <person name="Angst P."/>
        </authorList>
    </citation>
    <scope>NUCLEOTIDE SEQUENCE</scope>
    <source>
        <strain evidence="2">PB745_02</strain>
        <tissue evidence="2">Gill</tissue>
    </source>
</reference>
<proteinExistence type="predicted"/>
<sequence length="78" mass="8548">MDSIDSSPDFIPGTPDAASGYGNTDDTTTPPVGGGGGQGVRWMKPRRLHRRVSPNRLIINLLGETRRWSSRDFTHLTP</sequence>
<evidence type="ECO:0000313" key="3">
    <source>
        <dbReference type="Proteomes" id="UP001292094"/>
    </source>
</evidence>
<accession>A0AAE1UBB0</accession>
<comment type="caution">
    <text evidence="2">The sequence shown here is derived from an EMBL/GenBank/DDBJ whole genome shotgun (WGS) entry which is preliminary data.</text>
</comment>
<dbReference type="EMBL" id="JAWZYT010000894">
    <property type="protein sequence ID" value="KAK4317733.1"/>
    <property type="molecule type" value="Genomic_DNA"/>
</dbReference>
<name>A0AAE1UBB0_9EUCA</name>
<evidence type="ECO:0000313" key="2">
    <source>
        <dbReference type="EMBL" id="KAK4317733.1"/>
    </source>
</evidence>
<evidence type="ECO:0000256" key="1">
    <source>
        <dbReference type="SAM" id="MobiDB-lite"/>
    </source>
</evidence>
<protein>
    <submittedName>
        <fullName evidence="2">Uncharacterized protein</fullName>
    </submittedName>
</protein>
<organism evidence="2 3">
    <name type="scientific">Petrolisthes manimaculis</name>
    <dbReference type="NCBI Taxonomy" id="1843537"/>
    <lineage>
        <taxon>Eukaryota</taxon>
        <taxon>Metazoa</taxon>
        <taxon>Ecdysozoa</taxon>
        <taxon>Arthropoda</taxon>
        <taxon>Crustacea</taxon>
        <taxon>Multicrustacea</taxon>
        <taxon>Malacostraca</taxon>
        <taxon>Eumalacostraca</taxon>
        <taxon>Eucarida</taxon>
        <taxon>Decapoda</taxon>
        <taxon>Pleocyemata</taxon>
        <taxon>Anomura</taxon>
        <taxon>Galatheoidea</taxon>
        <taxon>Porcellanidae</taxon>
        <taxon>Petrolisthes</taxon>
    </lineage>
</organism>